<feature type="domain" description="Helicase ATP-binding" evidence="22">
    <location>
        <begin position="141"/>
        <end position="296"/>
    </location>
</feature>
<evidence type="ECO:0000256" key="10">
    <source>
        <dbReference type="ARBA" id="ARBA00022833"/>
    </source>
</evidence>
<keyword evidence="8" id="KW-0378">Hydrolase</keyword>
<evidence type="ECO:0000256" key="1">
    <source>
        <dbReference type="ARBA" id="ARBA00001936"/>
    </source>
</evidence>
<dbReference type="PROSITE" id="PS50142">
    <property type="entry name" value="RNASE_3_2"/>
    <property type="match status" value="2"/>
</dbReference>
<proteinExistence type="inferred from homology"/>
<dbReference type="Gene3D" id="1.10.1520.10">
    <property type="entry name" value="Ribonuclease III domain"/>
    <property type="match status" value="2"/>
</dbReference>
<comment type="cofactor">
    <cofactor evidence="1">
        <name>Mn(2+)</name>
        <dbReference type="ChEBI" id="CHEBI:29035"/>
    </cofactor>
</comment>
<feature type="coiled-coil region" evidence="18">
    <location>
        <begin position="1317"/>
        <end position="1344"/>
    </location>
</feature>
<keyword evidence="14" id="KW-0051">Antiviral defense</keyword>
<dbReference type="PROSITE" id="PS51327">
    <property type="entry name" value="DICER_DSRBF"/>
    <property type="match status" value="1"/>
</dbReference>
<keyword evidence="7" id="KW-0547">Nucleotide-binding</keyword>
<feature type="domain" description="Dicer dsRNA-binding fold" evidence="24">
    <location>
        <begin position="634"/>
        <end position="724"/>
    </location>
</feature>
<gene>
    <name evidence="25" type="ORF">ABVK25_009622</name>
</gene>
<dbReference type="InterPro" id="IPR056755">
    <property type="entry name" value="DSRM_2"/>
</dbReference>
<evidence type="ECO:0000259" key="24">
    <source>
        <dbReference type="PROSITE" id="PS51327"/>
    </source>
</evidence>
<feature type="domain" description="PAZ" evidence="21">
    <location>
        <begin position="875"/>
        <end position="1003"/>
    </location>
</feature>
<keyword evidence="26" id="KW-1185">Reference proteome</keyword>
<dbReference type="Gene3D" id="3.30.160.380">
    <property type="entry name" value="Dicer dimerisation domain"/>
    <property type="match status" value="1"/>
</dbReference>
<evidence type="ECO:0000256" key="2">
    <source>
        <dbReference type="ARBA" id="ARBA00001946"/>
    </source>
</evidence>
<evidence type="ECO:0000256" key="16">
    <source>
        <dbReference type="ARBA" id="ARBA00035116"/>
    </source>
</evidence>
<dbReference type="InterPro" id="IPR005034">
    <property type="entry name" value="Dicer_dimerisation"/>
</dbReference>
<evidence type="ECO:0000259" key="23">
    <source>
        <dbReference type="PROSITE" id="PS51194"/>
    </source>
</evidence>
<dbReference type="SUPFAM" id="SSF52540">
    <property type="entry name" value="P-loop containing nucleoside triphosphate hydrolases"/>
    <property type="match status" value="1"/>
</dbReference>
<dbReference type="Pfam" id="PF04851">
    <property type="entry name" value="ResIII"/>
    <property type="match status" value="1"/>
</dbReference>
<keyword evidence="5" id="KW-0479">Metal-binding</keyword>
<dbReference type="InterPro" id="IPR014001">
    <property type="entry name" value="Helicase_ATP-bd"/>
</dbReference>
<evidence type="ECO:0000256" key="6">
    <source>
        <dbReference type="ARBA" id="ARBA00022737"/>
    </source>
</evidence>
<name>A0ABR4AZR0_9LECA</name>
<evidence type="ECO:0000256" key="5">
    <source>
        <dbReference type="ARBA" id="ARBA00022723"/>
    </source>
</evidence>
<dbReference type="Pfam" id="PF03368">
    <property type="entry name" value="Dicer_dimer"/>
    <property type="match status" value="1"/>
</dbReference>
<dbReference type="PROSITE" id="PS51194">
    <property type="entry name" value="HELICASE_CTER"/>
    <property type="match status" value="1"/>
</dbReference>
<dbReference type="InterPro" id="IPR038248">
    <property type="entry name" value="Dicer_dimer_sf"/>
</dbReference>
<evidence type="ECO:0000259" key="22">
    <source>
        <dbReference type="PROSITE" id="PS51192"/>
    </source>
</evidence>
<dbReference type="CDD" id="cd18034">
    <property type="entry name" value="DEXHc_dicer"/>
    <property type="match status" value="1"/>
</dbReference>
<dbReference type="Gene3D" id="3.40.50.300">
    <property type="entry name" value="P-loop containing nucleotide triphosphate hydrolases"/>
    <property type="match status" value="3"/>
</dbReference>
<evidence type="ECO:0000256" key="15">
    <source>
        <dbReference type="ARBA" id="ARBA00023211"/>
    </source>
</evidence>
<evidence type="ECO:0000256" key="14">
    <source>
        <dbReference type="ARBA" id="ARBA00023118"/>
    </source>
</evidence>
<dbReference type="PANTHER" id="PTHR14950">
    <property type="entry name" value="DICER-RELATED"/>
    <property type="match status" value="1"/>
</dbReference>
<dbReference type="Pfam" id="PF24995">
    <property type="entry name" value="DSRM_2"/>
    <property type="match status" value="1"/>
</dbReference>
<evidence type="ECO:0000313" key="25">
    <source>
        <dbReference type="EMBL" id="KAL2050119.1"/>
    </source>
</evidence>
<keyword evidence="11" id="KW-0067">ATP-binding</keyword>
<dbReference type="Pfam" id="PF00636">
    <property type="entry name" value="Ribonuclease_3"/>
    <property type="match status" value="2"/>
</dbReference>
<evidence type="ECO:0000259" key="21">
    <source>
        <dbReference type="PROSITE" id="PS50821"/>
    </source>
</evidence>
<dbReference type="InterPro" id="IPR027417">
    <property type="entry name" value="P-loop_NTPase"/>
</dbReference>
<evidence type="ECO:0000256" key="4">
    <source>
        <dbReference type="ARBA" id="ARBA00022721"/>
    </source>
</evidence>
<keyword evidence="9" id="KW-0347">Helicase</keyword>
<dbReference type="SMART" id="SM00487">
    <property type="entry name" value="DEXDc"/>
    <property type="match status" value="1"/>
</dbReference>
<dbReference type="EMBL" id="JBHFEH010000052">
    <property type="protein sequence ID" value="KAL2050119.1"/>
    <property type="molecule type" value="Genomic_DNA"/>
</dbReference>
<dbReference type="PROSITE" id="PS51192">
    <property type="entry name" value="HELICASE_ATP_BIND_1"/>
    <property type="match status" value="1"/>
</dbReference>
<organism evidence="25 26">
    <name type="scientific">Lepraria finkii</name>
    <dbReference type="NCBI Taxonomy" id="1340010"/>
    <lineage>
        <taxon>Eukaryota</taxon>
        <taxon>Fungi</taxon>
        <taxon>Dikarya</taxon>
        <taxon>Ascomycota</taxon>
        <taxon>Pezizomycotina</taxon>
        <taxon>Lecanoromycetes</taxon>
        <taxon>OSLEUM clade</taxon>
        <taxon>Lecanoromycetidae</taxon>
        <taxon>Lecanorales</taxon>
        <taxon>Lecanorineae</taxon>
        <taxon>Stereocaulaceae</taxon>
        <taxon>Lepraria</taxon>
    </lineage>
</organism>
<keyword evidence="6" id="KW-0677">Repeat</keyword>
<dbReference type="CDD" id="cd18802">
    <property type="entry name" value="SF2_C_dicer"/>
    <property type="match status" value="1"/>
</dbReference>
<feature type="region of interest" description="Disordered" evidence="19">
    <location>
        <begin position="1"/>
        <end position="76"/>
    </location>
</feature>
<feature type="domain" description="Helicase C-terminal" evidence="23">
    <location>
        <begin position="438"/>
        <end position="595"/>
    </location>
</feature>
<dbReference type="SMART" id="SM00535">
    <property type="entry name" value="RIBOc"/>
    <property type="match status" value="2"/>
</dbReference>
<dbReference type="InterPro" id="IPR003100">
    <property type="entry name" value="PAZ_dom"/>
</dbReference>
<keyword evidence="4" id="KW-0930">Antiviral protein</keyword>
<evidence type="ECO:0000256" key="13">
    <source>
        <dbReference type="ARBA" id="ARBA00022884"/>
    </source>
</evidence>
<keyword evidence="13 17" id="KW-0694">RNA-binding</keyword>
<comment type="caution">
    <text evidence="25">The sequence shown here is derived from an EMBL/GenBank/DDBJ whole genome shotgun (WGS) entry which is preliminary data.</text>
</comment>
<evidence type="ECO:0000256" key="19">
    <source>
        <dbReference type="SAM" id="MobiDB-lite"/>
    </source>
</evidence>
<keyword evidence="10" id="KW-0862">Zinc</keyword>
<evidence type="ECO:0000313" key="26">
    <source>
        <dbReference type="Proteomes" id="UP001590951"/>
    </source>
</evidence>
<evidence type="ECO:0000256" key="3">
    <source>
        <dbReference type="ARBA" id="ARBA00020797"/>
    </source>
</evidence>
<feature type="domain" description="RNase III" evidence="20">
    <location>
        <begin position="1247"/>
        <end position="1371"/>
    </location>
</feature>
<keyword evidence="12" id="KW-0460">Magnesium</keyword>
<evidence type="ECO:0000256" key="11">
    <source>
        <dbReference type="ARBA" id="ARBA00022840"/>
    </source>
</evidence>
<comment type="similarity">
    <text evidence="16 17">Belongs to the helicase family. Dicer subfamily.</text>
</comment>
<dbReference type="CDD" id="cd00593">
    <property type="entry name" value="RIBOc"/>
    <property type="match status" value="2"/>
</dbReference>
<dbReference type="InterPro" id="IPR036389">
    <property type="entry name" value="RNase_III_sf"/>
</dbReference>
<feature type="compositionally biased region" description="Basic and acidic residues" evidence="19">
    <location>
        <begin position="1"/>
        <end position="15"/>
    </location>
</feature>
<evidence type="ECO:0000256" key="7">
    <source>
        <dbReference type="ARBA" id="ARBA00022741"/>
    </source>
</evidence>
<evidence type="ECO:0000256" key="9">
    <source>
        <dbReference type="ARBA" id="ARBA00022806"/>
    </source>
</evidence>
<dbReference type="InterPro" id="IPR006935">
    <property type="entry name" value="Helicase/UvrB_N"/>
</dbReference>
<keyword evidence="18" id="KW-0175">Coiled coil</keyword>
<feature type="compositionally biased region" description="Acidic residues" evidence="19">
    <location>
        <begin position="51"/>
        <end position="66"/>
    </location>
</feature>
<reference evidence="25 26" key="1">
    <citation type="submission" date="2024-09" db="EMBL/GenBank/DDBJ databases">
        <title>Rethinking Asexuality: The Enigmatic Case of Functional Sexual Genes in Lepraria (Stereocaulaceae).</title>
        <authorList>
            <person name="Doellman M."/>
            <person name="Sun Y."/>
            <person name="Barcenas-Pena A."/>
            <person name="Lumbsch H.T."/>
            <person name="Grewe F."/>
        </authorList>
    </citation>
    <scope>NUCLEOTIDE SEQUENCE [LARGE SCALE GENOMIC DNA]</scope>
    <source>
        <strain evidence="25 26">Grewe 0041</strain>
    </source>
</reference>
<dbReference type="Proteomes" id="UP001590951">
    <property type="component" value="Unassembled WGS sequence"/>
</dbReference>
<accession>A0ABR4AZR0</accession>
<dbReference type="InterPro" id="IPR001650">
    <property type="entry name" value="Helicase_C-like"/>
</dbReference>
<protein>
    <recommendedName>
        <fullName evidence="3">Dicer-like protein 1</fullName>
    </recommendedName>
</protein>
<evidence type="ECO:0000256" key="8">
    <source>
        <dbReference type="ARBA" id="ARBA00022801"/>
    </source>
</evidence>
<dbReference type="SMART" id="SM00490">
    <property type="entry name" value="HELICc"/>
    <property type="match status" value="1"/>
</dbReference>
<dbReference type="PANTHER" id="PTHR14950:SF62">
    <property type="entry name" value="DICER-LIKE PROTEIN 1"/>
    <property type="match status" value="1"/>
</dbReference>
<evidence type="ECO:0000256" key="17">
    <source>
        <dbReference type="PROSITE-ProRule" id="PRU00657"/>
    </source>
</evidence>
<keyword evidence="15" id="KW-0464">Manganese</keyword>
<dbReference type="SUPFAM" id="SSF69065">
    <property type="entry name" value="RNase III domain-like"/>
    <property type="match status" value="2"/>
</dbReference>
<evidence type="ECO:0000256" key="18">
    <source>
        <dbReference type="SAM" id="Coils"/>
    </source>
</evidence>
<dbReference type="InterPro" id="IPR000999">
    <property type="entry name" value="RNase_III_dom"/>
</dbReference>
<evidence type="ECO:0000259" key="20">
    <source>
        <dbReference type="PROSITE" id="PS50142"/>
    </source>
</evidence>
<evidence type="ECO:0000256" key="12">
    <source>
        <dbReference type="ARBA" id="ARBA00022842"/>
    </source>
</evidence>
<dbReference type="Pfam" id="PF00271">
    <property type="entry name" value="Helicase_C"/>
    <property type="match status" value="1"/>
</dbReference>
<dbReference type="PROSITE" id="PS50821">
    <property type="entry name" value="PAZ"/>
    <property type="match status" value="1"/>
</dbReference>
<dbReference type="PROSITE" id="PS00517">
    <property type="entry name" value="RNASE_3_1"/>
    <property type="match status" value="1"/>
</dbReference>
<feature type="domain" description="RNase III" evidence="20">
    <location>
        <begin position="1035"/>
        <end position="1186"/>
    </location>
</feature>
<sequence length="1510" mass="172436">MKTSQDHKAVVEATKDGPSSMSLTPNVNSDVQSQDPDIAGESSSKLNGVEFGDEADQYPGDSDSEGEEKVVAETPTLSEKKRTQIALFQAYISTRAAQTTKEELQAVSENAIEETLSVRGLIAKQDSSVIITDPREYQLELFEKAKEQNIIAVLDTGSGKTLIAVDCVTLVFQQARVLECNLDQKMDRFCGEMGCDLWTKEKWKNIFAENMVVVCTAEILYQCLMHSFISMDEINLLIFDEAHHTKKNHAYARIIKDFYIPLEDLAKRPKVFGMTASPIDARVNVVKAAKELEALLHSQIATTSDLSLLRNSISRPSESLGVYKHLVRPYDTPLCAELKARYGDLESLSKILTFAREATSQLGDWCADQVWQDALTEEESLKGERKMERVFLRDQENRPMKLLDRELTRLREVKDIVRQWRFGPPTIEGNNLSPKVLLLHQYLMVTFEMPTDAKCIIFVKRRKTARLLLKLLSQIGSSHMRPDLLIGSRYGDFGDVKISFRQQVITLMKFRKGEINCLIATSIAEEGLDIPDCNLVIRFDLYDTLIQYIQSRGRARHANSKYLHMIEEDNRVHFQAVNDVRSGEQVMRKFCEALPADRLLQGNDAKLETTLLKEKAERKYTDPETGATLTYPSSLVVLAHFVSCLPRHSDTIQQAVYTMSVENKQFICEVILPENSPLQSATGRPASRKSTAKRSAAFEACLILRRKGHLDKNLLSTYHKQLPHMRNAKLALNTQKSNEYNMRIKPKLWSETRGSRPDRLYMTVLQLETPENLGRPSQPLALLTRTLLPDFPSFQLYLQGNKASNVLCKSISKNFEANVPMMDELTEFTHRIYNDIFNKIYEVDQAVMSYWLAPVLPSWMQSTTEQNPEMLIDWTIVKFVHQNQQEFRWTPDIPHDQLLNRYVIDRWAGSRRFFSEAVEQTMRPRDPIPDGSIRNKKFTNDTLDHSINLYGKSRKNKKFSEDQPVIRTYQVPTRRNFLDEMTEDNKKEQTTCYVCPEPLQFSALPVSVVSMAYVFPSIFHRLESYLIALEGCDLLGLSVKPELALEAMTKDSDNTEEHRSKQIQLQRGMGKNYERLEFIGDCFLKMATSIPLFSSNPDDSEFEFHVNRMVMICNKNLLETALDLKMYEFIRTQGFSRRTWNPQGMKQLEGKDWNKPLEEFGKHHLGGKTVADVCEALIGAALLSPNNPGELANMDMAVQAVSTLVSNEHHNVTKWADYYPLYTKPKYQLTQATASQIDLAMQVEKIHDYHFKIPCYQRLEFLGDSLLDMASINFVFHRHPDKDPQWLTEHKMAMVSNKFLAALSVRLGFNKHVRSSAAVIEYQNREYVVELEEAEREAKGARDYWMNTKQPPKNLSDIAEAYIGAVFVDSEFNYKEVERFFDAHIRWFFEDMSIYDTFANNHPTTHLHNLMSLSFGCTNYRLMASEIPSIVPGGPVTSIAVVMIHNQIVCEGQASSGKNAKVKASQNARKFLQGISSREFKHRYGCDCEGDIQDWVGMDGSGVRMVGTAI</sequence>
<feature type="compositionally biased region" description="Polar residues" evidence="19">
    <location>
        <begin position="17"/>
        <end position="46"/>
    </location>
</feature>
<comment type="cofactor">
    <cofactor evidence="2">
        <name>Mg(2+)</name>
        <dbReference type="ChEBI" id="CHEBI:18420"/>
    </cofactor>
</comment>